<feature type="transmembrane region" description="Helical" evidence="6">
    <location>
        <begin position="47"/>
        <end position="69"/>
    </location>
</feature>
<evidence type="ECO:0000256" key="3">
    <source>
        <dbReference type="ARBA" id="ARBA00022692"/>
    </source>
</evidence>
<feature type="transmembrane region" description="Helical" evidence="6">
    <location>
        <begin position="81"/>
        <end position="100"/>
    </location>
</feature>
<dbReference type="AlphaFoldDB" id="Q2JDD2"/>
<evidence type="ECO:0000259" key="7">
    <source>
        <dbReference type="Pfam" id="PF12823"/>
    </source>
</evidence>
<reference evidence="8 9" key="1">
    <citation type="journal article" date="2007" name="Genome Res.">
        <title>Genome characteristics of facultatively symbiotic Frankia sp. strains reflect host range and host plant biogeography.</title>
        <authorList>
            <person name="Normand P."/>
            <person name="Lapierre P."/>
            <person name="Tisa L.S."/>
            <person name="Gogarten J.P."/>
            <person name="Alloisio N."/>
            <person name="Bagnarol E."/>
            <person name="Bassi C.A."/>
            <person name="Berry A.M."/>
            <person name="Bickhart D.M."/>
            <person name="Choisne N."/>
            <person name="Couloux A."/>
            <person name="Cournoyer B."/>
            <person name="Cruveiller S."/>
            <person name="Daubin V."/>
            <person name="Demange N."/>
            <person name="Francino M.P."/>
            <person name="Goltsman E."/>
            <person name="Huang Y."/>
            <person name="Kopp O.R."/>
            <person name="Labarre L."/>
            <person name="Lapidus A."/>
            <person name="Lavire C."/>
            <person name="Marechal J."/>
            <person name="Martinez M."/>
            <person name="Mastronunzio J.E."/>
            <person name="Mullin B.C."/>
            <person name="Niemann J."/>
            <person name="Pujic P."/>
            <person name="Rawnsley T."/>
            <person name="Rouy Z."/>
            <person name="Schenowitz C."/>
            <person name="Sellstedt A."/>
            <person name="Tavares F."/>
            <person name="Tomkins J.P."/>
            <person name="Vallenet D."/>
            <person name="Valverde C."/>
            <person name="Wall L.G."/>
            <person name="Wang Y."/>
            <person name="Medigue C."/>
            <person name="Benson D.R."/>
        </authorList>
    </citation>
    <scope>NUCLEOTIDE SEQUENCE [LARGE SCALE GENOMIC DNA]</scope>
    <source>
        <strain evidence="9">DSM 45818 / CECT 9043 / CcI3</strain>
    </source>
</reference>
<evidence type="ECO:0000256" key="2">
    <source>
        <dbReference type="ARBA" id="ARBA00022475"/>
    </source>
</evidence>
<feature type="transmembrane region" description="Helical" evidence="6">
    <location>
        <begin position="6"/>
        <end position="26"/>
    </location>
</feature>
<comment type="subcellular location">
    <subcellularLocation>
        <location evidence="1">Cell membrane</location>
        <topology evidence="1">Multi-pass membrane protein</topology>
    </subcellularLocation>
</comment>
<dbReference type="RefSeq" id="WP_011435776.1">
    <property type="nucleotide sequence ID" value="NC_007777.1"/>
</dbReference>
<dbReference type="STRING" id="106370.Francci3_1333"/>
<keyword evidence="3 6" id="KW-0812">Transmembrane</keyword>
<dbReference type="KEGG" id="fra:Francci3_1333"/>
<sequence length="156" mass="16977">MEHLSVICYAVCYYTVCYYTVCYDAICYDEESPMTGRAPSGAFQPLALARVVSLAEASSFLLLLVATAIKYGAGYPIGVRILGPIHGVLFLTYCALIGYLSMVGRWRRKRTVLALIAAVLPVAPFFVERHWLRGDAVRLGNAEPARPTSKPAGQAG</sequence>
<evidence type="ECO:0000313" key="8">
    <source>
        <dbReference type="EMBL" id="ABD10710.1"/>
    </source>
</evidence>
<dbReference type="EMBL" id="CP000249">
    <property type="protein sequence ID" value="ABD10710.1"/>
    <property type="molecule type" value="Genomic_DNA"/>
</dbReference>
<keyword evidence="5 6" id="KW-0472">Membrane</keyword>
<keyword evidence="9" id="KW-1185">Reference proteome</keyword>
<keyword evidence="4 6" id="KW-1133">Transmembrane helix</keyword>
<dbReference type="Pfam" id="PF12823">
    <property type="entry name" value="DUF3817"/>
    <property type="match status" value="1"/>
</dbReference>
<dbReference type="NCBIfam" id="TIGR03954">
    <property type="entry name" value="integ_memb_HG"/>
    <property type="match status" value="1"/>
</dbReference>
<feature type="transmembrane region" description="Helical" evidence="6">
    <location>
        <begin position="112"/>
        <end position="132"/>
    </location>
</feature>
<dbReference type="Proteomes" id="UP000001937">
    <property type="component" value="Chromosome"/>
</dbReference>
<evidence type="ECO:0000256" key="1">
    <source>
        <dbReference type="ARBA" id="ARBA00004651"/>
    </source>
</evidence>
<protein>
    <recommendedName>
        <fullName evidence="7">DUF3817 domain-containing protein</fullName>
    </recommendedName>
</protein>
<name>Q2JDD2_FRACC</name>
<dbReference type="InterPro" id="IPR023845">
    <property type="entry name" value="DUF3817_TM"/>
</dbReference>
<feature type="domain" description="DUF3817" evidence="7">
    <location>
        <begin position="47"/>
        <end position="132"/>
    </location>
</feature>
<gene>
    <name evidence="8" type="ordered locus">Francci3_1333</name>
</gene>
<dbReference type="PANTHER" id="PTHR40077:SF1">
    <property type="entry name" value="MEMBRANE PROTEIN"/>
    <property type="match status" value="1"/>
</dbReference>
<evidence type="ECO:0000313" key="9">
    <source>
        <dbReference type="Proteomes" id="UP000001937"/>
    </source>
</evidence>
<organism evidence="8 9">
    <name type="scientific">Frankia casuarinae (strain DSM 45818 / CECT 9043 / HFP020203 / CcI3)</name>
    <dbReference type="NCBI Taxonomy" id="106370"/>
    <lineage>
        <taxon>Bacteria</taxon>
        <taxon>Bacillati</taxon>
        <taxon>Actinomycetota</taxon>
        <taxon>Actinomycetes</taxon>
        <taxon>Frankiales</taxon>
        <taxon>Frankiaceae</taxon>
        <taxon>Frankia</taxon>
    </lineage>
</organism>
<evidence type="ECO:0000256" key="4">
    <source>
        <dbReference type="ARBA" id="ARBA00022989"/>
    </source>
</evidence>
<keyword evidence="2" id="KW-1003">Cell membrane</keyword>
<evidence type="ECO:0000256" key="5">
    <source>
        <dbReference type="ARBA" id="ARBA00023136"/>
    </source>
</evidence>
<dbReference type="GO" id="GO:0005886">
    <property type="term" value="C:plasma membrane"/>
    <property type="evidence" value="ECO:0007669"/>
    <property type="project" value="UniProtKB-SubCell"/>
</dbReference>
<accession>Q2JDD2</accession>
<dbReference type="PANTHER" id="PTHR40077">
    <property type="entry name" value="MEMBRANE PROTEIN-RELATED"/>
    <property type="match status" value="1"/>
</dbReference>
<proteinExistence type="predicted"/>
<evidence type="ECO:0000256" key="6">
    <source>
        <dbReference type="SAM" id="Phobius"/>
    </source>
</evidence>
<dbReference type="HOGENOM" id="CLU_120964_0_0_11"/>